<gene>
    <name evidence="2" type="ORF">KUF71_006932</name>
</gene>
<dbReference type="Proteomes" id="UP001219518">
    <property type="component" value="Unassembled WGS sequence"/>
</dbReference>
<dbReference type="EMBL" id="JAHWGI010000723">
    <property type="protein sequence ID" value="KAK3917401.1"/>
    <property type="molecule type" value="Genomic_DNA"/>
</dbReference>
<comment type="caution">
    <text evidence="2">The sequence shown here is derived from an EMBL/GenBank/DDBJ whole genome shotgun (WGS) entry which is preliminary data.</text>
</comment>
<name>A0AAE1HAW1_9NEOP</name>
<keyword evidence="3" id="KW-1185">Reference proteome</keyword>
<reference evidence="2" key="1">
    <citation type="submission" date="2021-07" db="EMBL/GenBank/DDBJ databases">
        <authorList>
            <person name="Catto M.A."/>
            <person name="Jacobson A."/>
            <person name="Kennedy G."/>
            <person name="Labadie P."/>
            <person name="Hunt B.G."/>
            <person name="Srinivasan R."/>
        </authorList>
    </citation>
    <scope>NUCLEOTIDE SEQUENCE</scope>
    <source>
        <strain evidence="2">PL_HMW_Pooled</strain>
        <tissue evidence="2">Head</tissue>
    </source>
</reference>
<organism evidence="2 3">
    <name type="scientific">Frankliniella fusca</name>
    <dbReference type="NCBI Taxonomy" id="407009"/>
    <lineage>
        <taxon>Eukaryota</taxon>
        <taxon>Metazoa</taxon>
        <taxon>Ecdysozoa</taxon>
        <taxon>Arthropoda</taxon>
        <taxon>Hexapoda</taxon>
        <taxon>Insecta</taxon>
        <taxon>Pterygota</taxon>
        <taxon>Neoptera</taxon>
        <taxon>Paraneoptera</taxon>
        <taxon>Thysanoptera</taxon>
        <taxon>Terebrantia</taxon>
        <taxon>Thripoidea</taxon>
        <taxon>Thripidae</taxon>
        <taxon>Frankliniella</taxon>
    </lineage>
</organism>
<dbReference type="AlphaFoldDB" id="A0AAE1HAW1"/>
<protein>
    <submittedName>
        <fullName evidence="2">Halomucin</fullName>
    </submittedName>
</protein>
<reference evidence="2" key="2">
    <citation type="journal article" date="2023" name="BMC Genomics">
        <title>Pest status, molecular evolution, and epigenetic factors derived from the genome assembly of Frankliniella fusca, a thysanopteran phytovirus vector.</title>
        <authorList>
            <person name="Catto M.A."/>
            <person name="Labadie P.E."/>
            <person name="Jacobson A.L."/>
            <person name="Kennedy G.G."/>
            <person name="Srinivasan R."/>
            <person name="Hunt B.G."/>
        </authorList>
    </citation>
    <scope>NUCLEOTIDE SEQUENCE</scope>
    <source>
        <strain evidence="2">PL_HMW_Pooled</strain>
    </source>
</reference>
<feature type="region of interest" description="Disordered" evidence="1">
    <location>
        <begin position="167"/>
        <end position="267"/>
    </location>
</feature>
<proteinExistence type="predicted"/>
<accession>A0AAE1HAW1</accession>
<evidence type="ECO:0000313" key="3">
    <source>
        <dbReference type="Proteomes" id="UP001219518"/>
    </source>
</evidence>
<sequence>MSDDKRAKAYSAFSNVNEKLEQRRRIPSLTKMVPYLITKVVALAEHKEYGQGYQVHLRDSDKKHFFVILPNRIVQKVGLPNFDQYREDIEQKRPPFLVFKGLDGKAFDVCVVPFSPEVVRASINNKPLVFEDPTRQEQDDFAWLDEMAAGPSNDLDDDENIVVEDGEKVSCKKLKPNPEDKLKQEDCKDKPKQEDCKDKPKQEDCKDKPKQEDCKDKPKQEDCKDKPKQEDCKDKPKQEDNDDKGKQEDTDDKLKQDDTDDKLKQNK</sequence>
<evidence type="ECO:0000313" key="2">
    <source>
        <dbReference type="EMBL" id="KAK3917401.1"/>
    </source>
</evidence>
<evidence type="ECO:0000256" key="1">
    <source>
        <dbReference type="SAM" id="MobiDB-lite"/>
    </source>
</evidence>